<keyword evidence="1" id="KW-0812">Transmembrane</keyword>
<dbReference type="PROSITE" id="PS51201">
    <property type="entry name" value="RCK_N"/>
    <property type="match status" value="1"/>
</dbReference>
<dbReference type="PANTHER" id="PTHR43833">
    <property type="entry name" value="POTASSIUM CHANNEL PROTEIN 2-RELATED-RELATED"/>
    <property type="match status" value="1"/>
</dbReference>
<dbReference type="Gene3D" id="1.10.287.70">
    <property type="match status" value="1"/>
</dbReference>
<dbReference type="InterPro" id="IPR036291">
    <property type="entry name" value="NAD(P)-bd_dom_sf"/>
</dbReference>
<feature type="transmembrane region" description="Helical" evidence="1">
    <location>
        <begin position="54"/>
        <end position="72"/>
    </location>
</feature>
<dbReference type="Pfam" id="PF02254">
    <property type="entry name" value="TrkA_N"/>
    <property type="match status" value="1"/>
</dbReference>
<evidence type="ECO:0000259" key="2">
    <source>
        <dbReference type="PROSITE" id="PS51201"/>
    </source>
</evidence>
<dbReference type="AlphaFoldDB" id="A0A2T9XBL2"/>
<dbReference type="InterPro" id="IPR003148">
    <property type="entry name" value="RCK_N"/>
</dbReference>
<gene>
    <name evidence="3" type="ORF">DDW13_00805</name>
</gene>
<comment type="caution">
    <text evidence="3">The sequence shown here is derived from an EMBL/GenBank/DDBJ whole genome shotgun (WGS) entry which is preliminary data.</text>
</comment>
<feature type="domain" description="RCK N-terminal" evidence="2">
    <location>
        <begin position="127"/>
        <end position="242"/>
    </location>
</feature>
<sequence>MDRTRIWNRYLIPLIENFVAPYSVLRKILPQILLLGLAVYINAWVFMVYQHLDFISAIYAGVNVVTTVGLYAPDISQMTDTEKIVLIITIIFAVGLYTSIIQSIVSTVINRSTWQDAKARWRGSHMKGHTVIVGEGEIIASAVRRLERLGVDYIVLTPSKDIANKIRNDRVIIGDPKDDKNLLSAGILEAKNAIVSMQNDMDTLLITLKIQKINPPLQVISVVKDSNMVDVFKTAGADLVIPNDDIVGRITAAAAISNNVAGVIFHDRSENLIIGLFEIKKEIKIKDLPSGILPLAIIEEDGKLNPYFEKDTLLKKGEKLVVLGDPNLFKKVKEVLGE</sequence>
<dbReference type="EMBL" id="QEFD01000031">
    <property type="protein sequence ID" value="PVU77392.1"/>
    <property type="molecule type" value="Genomic_DNA"/>
</dbReference>
<proteinExistence type="predicted"/>
<accession>A0A2T9XBL2</accession>
<keyword evidence="1" id="KW-0472">Membrane</keyword>
<dbReference type="SUPFAM" id="SSF51735">
    <property type="entry name" value="NAD(P)-binding Rossmann-fold domains"/>
    <property type="match status" value="1"/>
</dbReference>
<keyword evidence="1" id="KW-1133">Transmembrane helix</keyword>
<dbReference type="SUPFAM" id="SSF81324">
    <property type="entry name" value="Voltage-gated potassium channels"/>
    <property type="match status" value="1"/>
</dbReference>
<protein>
    <submittedName>
        <fullName evidence="3">Potassium transporter TrkA</fullName>
    </submittedName>
</protein>
<dbReference type="Gene3D" id="3.40.50.720">
    <property type="entry name" value="NAD(P)-binding Rossmann-like Domain"/>
    <property type="match status" value="1"/>
</dbReference>
<evidence type="ECO:0000313" key="3">
    <source>
        <dbReference type="EMBL" id="PVU77392.1"/>
    </source>
</evidence>
<evidence type="ECO:0000256" key="1">
    <source>
        <dbReference type="SAM" id="Phobius"/>
    </source>
</evidence>
<dbReference type="PANTHER" id="PTHR43833:SF9">
    <property type="entry name" value="POTASSIUM CHANNEL PROTEIN YUGO-RELATED"/>
    <property type="match status" value="1"/>
</dbReference>
<reference evidence="3 4" key="1">
    <citation type="journal article" date="2015" name="Appl. Environ. Microbiol.">
        <title>Nanoarchaeota, Their Sulfolobales Host, and Nanoarchaeota Virus Distribution across Yellowstone National Park Hot Springs.</title>
        <authorList>
            <person name="Munson-McGee J.H."/>
            <person name="Field E.K."/>
            <person name="Bateson M."/>
            <person name="Rooney C."/>
            <person name="Stepanauskas R."/>
            <person name="Young M.J."/>
        </authorList>
    </citation>
    <scope>NUCLEOTIDE SEQUENCE [LARGE SCALE GENOMIC DNA]</scope>
    <source>
        <strain evidence="3">SCGC AC-742_N10</strain>
    </source>
</reference>
<feature type="transmembrane region" description="Helical" evidence="1">
    <location>
        <begin position="84"/>
        <end position="105"/>
    </location>
</feature>
<dbReference type="GO" id="GO:0006813">
    <property type="term" value="P:potassium ion transport"/>
    <property type="evidence" value="ECO:0007669"/>
    <property type="project" value="InterPro"/>
</dbReference>
<dbReference type="InterPro" id="IPR050721">
    <property type="entry name" value="Trk_Ktr_HKT_K-transport"/>
</dbReference>
<feature type="transmembrane region" description="Helical" evidence="1">
    <location>
        <begin position="28"/>
        <end position="48"/>
    </location>
</feature>
<name>A0A2T9XBL2_9CREN</name>
<organism evidence="3 4">
    <name type="scientific">Acidianus hospitalis</name>
    <dbReference type="NCBI Taxonomy" id="563177"/>
    <lineage>
        <taxon>Archaea</taxon>
        <taxon>Thermoproteota</taxon>
        <taxon>Thermoprotei</taxon>
        <taxon>Sulfolobales</taxon>
        <taxon>Sulfolobaceae</taxon>
        <taxon>Acidianus</taxon>
    </lineage>
</organism>
<evidence type="ECO:0000313" key="4">
    <source>
        <dbReference type="Proteomes" id="UP000245638"/>
    </source>
</evidence>
<dbReference type="Proteomes" id="UP000245638">
    <property type="component" value="Unassembled WGS sequence"/>
</dbReference>